<sequence length="449" mass="47891">MFVTSSSLSDLATSEPFVSLAPAAQTALFDDSEKNLFVGFESSEVQGSLLYFWHPHTATSGLRHSMAAMKDAKTVTLDSSMDMSGLFVSTASEWTLTQSSESHILSLTENGQLKIYTYSDSKLTLLSLHIVAKEVTADRTSPLIEVGSGSLRFSSCSIGESGGTIPLTLCSVEGGSVSFEGDTTIVNPSASDHLLRVMSGELSINSSLTITHSLSPRTWEEQPFSSSIQSHAFSSDLPTIVDQNGGSVTMLSCSFLDGSLTGSFIASCGSMKIVDTRFTELRAKSSSNGNEKRALTLTVNENERVVIGDENGAAEFLDCSSDGDGGAIHCSVHGGGKLNIAKASFSGCSSSGVRDWMHLTGWSFEHLIVVSNWEVSQSSLSSPSDDSLLFGVDLAKNRHHHSETSLSFTSFSAKLLELQILLFLLVSMAKIMSGVETQRRHSAEQSSGV</sequence>
<name>A0ABQ9WNE4_9EUKA</name>
<dbReference type="Proteomes" id="UP001281761">
    <property type="component" value="Unassembled WGS sequence"/>
</dbReference>
<comment type="caution">
    <text evidence="1">The sequence shown here is derived from an EMBL/GenBank/DDBJ whole genome shotgun (WGS) entry which is preliminary data.</text>
</comment>
<organism evidence="1 2">
    <name type="scientific">Blattamonas nauphoetae</name>
    <dbReference type="NCBI Taxonomy" id="2049346"/>
    <lineage>
        <taxon>Eukaryota</taxon>
        <taxon>Metamonada</taxon>
        <taxon>Preaxostyla</taxon>
        <taxon>Oxymonadida</taxon>
        <taxon>Blattamonas</taxon>
    </lineage>
</organism>
<dbReference type="EMBL" id="JARBJD010000592">
    <property type="protein sequence ID" value="KAK2940848.1"/>
    <property type="molecule type" value="Genomic_DNA"/>
</dbReference>
<gene>
    <name evidence="1" type="ORF">BLNAU_24251</name>
</gene>
<protein>
    <submittedName>
        <fullName evidence="1">Uncharacterized protein</fullName>
    </submittedName>
</protein>
<reference evidence="1 2" key="1">
    <citation type="journal article" date="2022" name="bioRxiv">
        <title>Genomics of Preaxostyla Flagellates Illuminates Evolutionary Transitions and the Path Towards Mitochondrial Loss.</title>
        <authorList>
            <person name="Novak L.V.F."/>
            <person name="Treitli S.C."/>
            <person name="Pyrih J."/>
            <person name="Halakuc P."/>
            <person name="Pipaliya S.V."/>
            <person name="Vacek V."/>
            <person name="Brzon O."/>
            <person name="Soukal P."/>
            <person name="Eme L."/>
            <person name="Dacks J.B."/>
            <person name="Karnkowska A."/>
            <person name="Elias M."/>
            <person name="Hampl V."/>
        </authorList>
    </citation>
    <scope>NUCLEOTIDE SEQUENCE [LARGE SCALE GENOMIC DNA]</scope>
    <source>
        <strain evidence="1">NAU3</strain>
        <tissue evidence="1">Gut</tissue>
    </source>
</reference>
<evidence type="ECO:0000313" key="1">
    <source>
        <dbReference type="EMBL" id="KAK2940848.1"/>
    </source>
</evidence>
<accession>A0ABQ9WNE4</accession>
<evidence type="ECO:0000313" key="2">
    <source>
        <dbReference type="Proteomes" id="UP001281761"/>
    </source>
</evidence>
<proteinExistence type="predicted"/>
<keyword evidence="2" id="KW-1185">Reference proteome</keyword>